<evidence type="ECO:0000313" key="2">
    <source>
        <dbReference type="Proteomes" id="UP000323000"/>
    </source>
</evidence>
<keyword evidence="2" id="KW-1185">Reference proteome</keyword>
<protein>
    <submittedName>
        <fullName evidence="1">Uncharacterized protein</fullName>
    </submittedName>
</protein>
<dbReference type="Proteomes" id="UP000323000">
    <property type="component" value="Chromosome 11"/>
</dbReference>
<name>A0A5C7H127_9ROSI</name>
<organism evidence="1 2">
    <name type="scientific">Acer yangbiense</name>
    <dbReference type="NCBI Taxonomy" id="1000413"/>
    <lineage>
        <taxon>Eukaryota</taxon>
        <taxon>Viridiplantae</taxon>
        <taxon>Streptophyta</taxon>
        <taxon>Embryophyta</taxon>
        <taxon>Tracheophyta</taxon>
        <taxon>Spermatophyta</taxon>
        <taxon>Magnoliopsida</taxon>
        <taxon>eudicotyledons</taxon>
        <taxon>Gunneridae</taxon>
        <taxon>Pentapetalae</taxon>
        <taxon>rosids</taxon>
        <taxon>malvids</taxon>
        <taxon>Sapindales</taxon>
        <taxon>Sapindaceae</taxon>
        <taxon>Hippocastanoideae</taxon>
        <taxon>Acereae</taxon>
        <taxon>Acer</taxon>
    </lineage>
</organism>
<accession>A0A5C7H127</accession>
<dbReference type="OrthoDB" id="10349679at2759"/>
<comment type="caution">
    <text evidence="1">The sequence shown here is derived from an EMBL/GenBank/DDBJ whole genome shotgun (WGS) entry which is preliminary data.</text>
</comment>
<dbReference type="AlphaFoldDB" id="A0A5C7H127"/>
<proteinExistence type="predicted"/>
<reference evidence="2" key="1">
    <citation type="journal article" date="2019" name="Gigascience">
        <title>De novo genome assembly of the endangered Acer yangbiense, a plant species with extremely small populations endemic to Yunnan Province, China.</title>
        <authorList>
            <person name="Yang J."/>
            <person name="Wariss H.M."/>
            <person name="Tao L."/>
            <person name="Zhang R."/>
            <person name="Yun Q."/>
            <person name="Hollingsworth P."/>
            <person name="Dao Z."/>
            <person name="Luo G."/>
            <person name="Guo H."/>
            <person name="Ma Y."/>
            <person name="Sun W."/>
        </authorList>
    </citation>
    <scope>NUCLEOTIDE SEQUENCE [LARGE SCALE GENOMIC DNA]</scope>
    <source>
        <strain evidence="2">cv. Malutang</strain>
    </source>
</reference>
<sequence>MVCLARMNCTGLPLLSICQPGGNQLGDSVDPTTVDSNFVEVEVAERLASTDEQPSQISYYFPCSCSCAKDQCPLSCLHECTHSLMVVFSDITMRTIVLWTVE</sequence>
<dbReference type="EMBL" id="VAHF01000011">
    <property type="protein sequence ID" value="TXG50465.1"/>
    <property type="molecule type" value="Genomic_DNA"/>
</dbReference>
<evidence type="ECO:0000313" key="1">
    <source>
        <dbReference type="EMBL" id="TXG50465.1"/>
    </source>
</evidence>
<gene>
    <name evidence="1" type="ORF">EZV62_022989</name>
</gene>